<dbReference type="Proteomes" id="UP000183995">
    <property type="component" value="Unassembled WGS sequence"/>
</dbReference>
<dbReference type="Pfam" id="PF00583">
    <property type="entry name" value="Acetyltransf_1"/>
    <property type="match status" value="1"/>
</dbReference>
<dbReference type="SUPFAM" id="SSF55729">
    <property type="entry name" value="Acyl-CoA N-acyltransferases (Nat)"/>
    <property type="match status" value="1"/>
</dbReference>
<evidence type="ECO:0000313" key="3">
    <source>
        <dbReference type="Proteomes" id="UP000183995"/>
    </source>
</evidence>
<dbReference type="PANTHER" id="PTHR43415">
    <property type="entry name" value="SPERMIDINE N(1)-ACETYLTRANSFERASE"/>
    <property type="match status" value="1"/>
</dbReference>
<dbReference type="PROSITE" id="PS51186">
    <property type="entry name" value="GNAT"/>
    <property type="match status" value="1"/>
</dbReference>
<proteinExistence type="predicted"/>
<evidence type="ECO:0000259" key="1">
    <source>
        <dbReference type="PROSITE" id="PS51186"/>
    </source>
</evidence>
<keyword evidence="3" id="KW-1185">Reference proteome</keyword>
<evidence type="ECO:0000313" key="2">
    <source>
        <dbReference type="EMBL" id="SHI02110.1"/>
    </source>
</evidence>
<keyword evidence="2" id="KW-0012">Acyltransferase</keyword>
<dbReference type="STRING" id="1123282.SAMN02745823_01953"/>
<gene>
    <name evidence="2" type="ORF">SAMN02745823_01953</name>
</gene>
<dbReference type="PANTHER" id="PTHR43415:SF3">
    <property type="entry name" value="GNAT-FAMILY ACETYLTRANSFERASE"/>
    <property type="match status" value="1"/>
</dbReference>
<dbReference type="OrthoDB" id="9802340at2"/>
<reference evidence="2 3" key="1">
    <citation type="submission" date="2016-11" db="EMBL/GenBank/DDBJ databases">
        <authorList>
            <person name="Jaros S."/>
            <person name="Januszkiewicz K."/>
            <person name="Wedrychowicz H."/>
        </authorList>
    </citation>
    <scope>NUCLEOTIDE SEQUENCE [LARGE SCALE GENOMIC DNA]</scope>
    <source>
        <strain evidence="2 3">DSM 10068</strain>
    </source>
</reference>
<organism evidence="2 3">
    <name type="scientific">Sporobacter termitidis DSM 10068</name>
    <dbReference type="NCBI Taxonomy" id="1123282"/>
    <lineage>
        <taxon>Bacteria</taxon>
        <taxon>Bacillati</taxon>
        <taxon>Bacillota</taxon>
        <taxon>Clostridia</taxon>
        <taxon>Eubacteriales</taxon>
        <taxon>Oscillospiraceae</taxon>
        <taxon>Sporobacter</taxon>
    </lineage>
</organism>
<dbReference type="InterPro" id="IPR016181">
    <property type="entry name" value="Acyl_CoA_acyltransferase"/>
</dbReference>
<protein>
    <submittedName>
        <fullName evidence="2">L-amino acid N-acyltransferase YncA</fullName>
    </submittedName>
</protein>
<name>A0A1M5XQN9_9FIRM</name>
<feature type="domain" description="N-acetyltransferase" evidence="1">
    <location>
        <begin position="19"/>
        <end position="184"/>
    </location>
</feature>
<dbReference type="Gene3D" id="3.40.630.30">
    <property type="match status" value="1"/>
</dbReference>
<dbReference type="AlphaFoldDB" id="A0A1M5XQN9"/>
<dbReference type="GO" id="GO:0016747">
    <property type="term" value="F:acyltransferase activity, transferring groups other than amino-acyl groups"/>
    <property type="evidence" value="ECO:0007669"/>
    <property type="project" value="InterPro"/>
</dbReference>
<accession>A0A1M5XQN9</accession>
<dbReference type="InterPro" id="IPR000182">
    <property type="entry name" value="GNAT_dom"/>
</dbReference>
<sequence length="184" mass="19938">MEAVNTLSETALLKDGRTLAIRSAVPEDAAAIVEYMCAVGGESDNLTFGAGEFDMSAEKEAEFIADLHKDGRSIMLAGFVGGELASVSALNCRGRLRNRHNADFSLTVREKFWGIGAGDAMLRAIINYARAHGDIINIHLGVVSGNDKAIRLYEKHGFQKIGDEKRSMRIGGAFVDADLMDLYL</sequence>
<keyword evidence="2" id="KW-0808">Transferase</keyword>
<dbReference type="EMBL" id="FQXV01000006">
    <property type="protein sequence ID" value="SHI02110.1"/>
    <property type="molecule type" value="Genomic_DNA"/>
</dbReference>
<dbReference type="RefSeq" id="WP_073078275.1">
    <property type="nucleotide sequence ID" value="NZ_FQXV01000006.1"/>
</dbReference>